<dbReference type="PANTHER" id="PTHR34477:SF1">
    <property type="entry name" value="UPF0213 PROTEIN YHBQ"/>
    <property type="match status" value="1"/>
</dbReference>
<dbReference type="InterPro" id="IPR000305">
    <property type="entry name" value="GIY-YIG_endonuc"/>
</dbReference>
<gene>
    <name evidence="3" type="ORF">US86_C0001G0286</name>
</gene>
<dbReference type="EMBL" id="LBUP01000001">
    <property type="protein sequence ID" value="KKQ67359.1"/>
    <property type="molecule type" value="Genomic_DNA"/>
</dbReference>
<dbReference type="Gene3D" id="3.40.1440.10">
    <property type="entry name" value="GIY-YIG endonuclease"/>
    <property type="match status" value="1"/>
</dbReference>
<dbReference type="InterPro" id="IPR035901">
    <property type="entry name" value="GIY-YIG_endonuc_sf"/>
</dbReference>
<keyword evidence="3" id="KW-0540">Nuclease</keyword>
<dbReference type="Pfam" id="PF01541">
    <property type="entry name" value="GIY-YIG"/>
    <property type="match status" value="1"/>
</dbReference>
<accession>A0A0G0M128</accession>
<feature type="domain" description="GIY-YIG" evidence="2">
    <location>
        <begin position="15"/>
        <end position="92"/>
    </location>
</feature>
<proteinExistence type="inferred from homology"/>
<keyword evidence="3" id="KW-0255">Endonuclease</keyword>
<dbReference type="InterPro" id="IPR050190">
    <property type="entry name" value="UPF0213_domain"/>
</dbReference>
<comment type="similarity">
    <text evidence="1">Belongs to the UPF0213 family.</text>
</comment>
<dbReference type="SUPFAM" id="SSF82771">
    <property type="entry name" value="GIY-YIG endonuclease"/>
    <property type="match status" value="1"/>
</dbReference>
<evidence type="ECO:0000259" key="2">
    <source>
        <dbReference type="PROSITE" id="PS50164"/>
    </source>
</evidence>
<dbReference type="PROSITE" id="PS50164">
    <property type="entry name" value="GIY_YIG"/>
    <property type="match status" value="1"/>
</dbReference>
<name>A0A0G0M128_9BACT</name>
<protein>
    <submittedName>
        <fullName evidence="3">Endonuclease</fullName>
    </submittedName>
</protein>
<dbReference type="PANTHER" id="PTHR34477">
    <property type="entry name" value="UPF0213 PROTEIN YHBQ"/>
    <property type="match status" value="1"/>
</dbReference>
<evidence type="ECO:0000313" key="4">
    <source>
        <dbReference type="Proteomes" id="UP000034235"/>
    </source>
</evidence>
<dbReference type="SMART" id="SM00465">
    <property type="entry name" value="GIYc"/>
    <property type="match status" value="1"/>
</dbReference>
<dbReference type="Proteomes" id="UP000034235">
    <property type="component" value="Unassembled WGS sequence"/>
</dbReference>
<dbReference type="GO" id="GO:0004519">
    <property type="term" value="F:endonuclease activity"/>
    <property type="evidence" value="ECO:0007669"/>
    <property type="project" value="UniProtKB-KW"/>
</dbReference>
<evidence type="ECO:0000313" key="3">
    <source>
        <dbReference type="EMBL" id="KKQ67359.1"/>
    </source>
</evidence>
<dbReference type="CDD" id="cd10456">
    <property type="entry name" value="GIY-YIG_UPF0213"/>
    <property type="match status" value="1"/>
</dbReference>
<sequence>MTRSNVLSDQRESKETYHVYILRTSFNTLYIGQTNNLEKRIKEHQNKNTKSAKYIKYFGSCGLVYSEEYPTRIEAMRREWQLKKWTKTKKEALIVGNLKC</sequence>
<keyword evidence="3" id="KW-0378">Hydrolase</keyword>
<reference evidence="3 4" key="1">
    <citation type="journal article" date="2015" name="Nature">
        <title>rRNA introns, odd ribosomes, and small enigmatic genomes across a large radiation of phyla.</title>
        <authorList>
            <person name="Brown C.T."/>
            <person name="Hug L.A."/>
            <person name="Thomas B.C."/>
            <person name="Sharon I."/>
            <person name="Castelle C.J."/>
            <person name="Singh A."/>
            <person name="Wilkins M.J."/>
            <person name="Williams K.H."/>
            <person name="Banfield J.F."/>
        </authorList>
    </citation>
    <scope>NUCLEOTIDE SEQUENCE [LARGE SCALE GENOMIC DNA]</scope>
</reference>
<dbReference type="AlphaFoldDB" id="A0A0G0M128"/>
<evidence type="ECO:0000256" key="1">
    <source>
        <dbReference type="ARBA" id="ARBA00007435"/>
    </source>
</evidence>
<organism evidence="3 4">
    <name type="scientific">Candidatus Daviesbacteria bacterium GW2011_GWA2_38_24</name>
    <dbReference type="NCBI Taxonomy" id="1618422"/>
    <lineage>
        <taxon>Bacteria</taxon>
        <taxon>Candidatus Daviesiibacteriota</taxon>
    </lineage>
</organism>
<comment type="caution">
    <text evidence="3">The sequence shown here is derived from an EMBL/GenBank/DDBJ whole genome shotgun (WGS) entry which is preliminary data.</text>
</comment>